<proteinExistence type="predicted"/>
<dbReference type="EMBL" id="CP012029">
    <property type="protein sequence ID" value="ALO28059.1"/>
    <property type="molecule type" value="Genomic_DNA"/>
</dbReference>
<dbReference type="AlphaFoldDB" id="A0A0S2IWT1"/>
<reference evidence="1 2" key="1">
    <citation type="journal article" date="2015" name="PLoS Negl. Trop. Dis.">
        <title>Distribution of Plasmids in Distinct Leptospira Pathogenic Species.</title>
        <authorList>
            <person name="Wang Y."/>
            <person name="Zhuang X."/>
            <person name="Zhong Y."/>
            <person name="Zhang C."/>
            <person name="Zhang Y."/>
            <person name="Zeng L."/>
            <person name="Zhu Y."/>
            <person name="He P."/>
            <person name="Dong K."/>
            <person name="Pal U."/>
            <person name="Guo X."/>
            <person name="Qin J."/>
        </authorList>
    </citation>
    <scope>NUCLEOTIDE SEQUENCE [LARGE SCALE GENOMIC DNA]</scope>
    <source>
        <strain evidence="1 2">56604</strain>
    </source>
</reference>
<protein>
    <submittedName>
        <fullName evidence="1">Uncharacterized protein</fullName>
    </submittedName>
</protein>
<dbReference type="PATRIC" id="fig|280505.15.peg.3796"/>
<evidence type="ECO:0000313" key="1">
    <source>
        <dbReference type="EMBL" id="ALO28059.1"/>
    </source>
</evidence>
<dbReference type="Proteomes" id="UP000058857">
    <property type="component" value="Chromosome 1"/>
</dbReference>
<sequence length="40" mass="4756">MDLFTYFPERPQSNEFFETFGMCIPKRRSKGFANIVFCLS</sequence>
<organism evidence="1">
    <name type="scientific">Leptospira borgpetersenii serovar Ballum</name>
    <dbReference type="NCBI Taxonomy" id="280505"/>
    <lineage>
        <taxon>Bacteria</taxon>
        <taxon>Pseudomonadati</taxon>
        <taxon>Spirochaetota</taxon>
        <taxon>Spirochaetia</taxon>
        <taxon>Leptospirales</taxon>
        <taxon>Leptospiraceae</taxon>
        <taxon>Leptospira</taxon>
    </lineage>
</organism>
<accession>A0A0S2IWT1</accession>
<name>A0A0S2IWT1_LEPBO</name>
<evidence type="ECO:0000313" key="2">
    <source>
        <dbReference type="Proteomes" id="UP000058857"/>
    </source>
</evidence>
<gene>
    <name evidence="1" type="ORF">LBBP_03898</name>
</gene>